<reference evidence="3" key="1">
    <citation type="submission" date="2017-02" db="UniProtKB">
        <authorList>
            <consortium name="WormBaseParasite"/>
        </authorList>
    </citation>
    <scope>IDENTIFICATION</scope>
</reference>
<dbReference type="WBParaSite" id="HNAJ_0000513301-mRNA-1">
    <property type="protein sequence ID" value="HNAJ_0000513301-mRNA-1"/>
    <property type="gene ID" value="HNAJ_0000513301"/>
</dbReference>
<name>A0A0R3TDJ4_RODNA</name>
<organism evidence="3">
    <name type="scientific">Rodentolepis nana</name>
    <name type="common">Dwarf tapeworm</name>
    <name type="synonym">Hymenolepis nana</name>
    <dbReference type="NCBI Taxonomy" id="102285"/>
    <lineage>
        <taxon>Eukaryota</taxon>
        <taxon>Metazoa</taxon>
        <taxon>Spiralia</taxon>
        <taxon>Lophotrochozoa</taxon>
        <taxon>Platyhelminthes</taxon>
        <taxon>Cestoda</taxon>
        <taxon>Eucestoda</taxon>
        <taxon>Cyclophyllidea</taxon>
        <taxon>Hymenolepididae</taxon>
        <taxon>Rodentolepis</taxon>
    </lineage>
</organism>
<dbReference type="Proteomes" id="UP000278807">
    <property type="component" value="Unassembled WGS sequence"/>
</dbReference>
<evidence type="ECO:0000313" key="2">
    <source>
        <dbReference type="Proteomes" id="UP000278807"/>
    </source>
</evidence>
<evidence type="ECO:0000313" key="3">
    <source>
        <dbReference type="WBParaSite" id="HNAJ_0000513301-mRNA-1"/>
    </source>
</evidence>
<protein>
    <submittedName>
        <fullName evidence="3">MSP domain-containing protein</fullName>
    </submittedName>
</protein>
<reference evidence="1 2" key="2">
    <citation type="submission" date="2018-11" db="EMBL/GenBank/DDBJ databases">
        <authorList>
            <consortium name="Pathogen Informatics"/>
        </authorList>
    </citation>
    <scope>NUCLEOTIDE SEQUENCE [LARGE SCALE GENOMIC DNA]</scope>
</reference>
<dbReference type="EMBL" id="UZAE01004091">
    <property type="protein sequence ID" value="VDO00991.1"/>
    <property type="molecule type" value="Genomic_DNA"/>
</dbReference>
<gene>
    <name evidence="1" type="ORF">HNAJ_LOCUS5131</name>
</gene>
<keyword evidence="2" id="KW-1185">Reference proteome</keyword>
<evidence type="ECO:0000313" key="1">
    <source>
        <dbReference type="EMBL" id="VDO00991.1"/>
    </source>
</evidence>
<sequence>MMVTEPGSEFFGSCYVKITDDRAVLFQNEPHRCRTRDRRRHCRLKHVQCVYSIRLIHHRNSSHWRHQSAVRHAFPLPSSSLFHAYSPSPHEFLSMNERINGKLPFPKSQNPIEIRGRTTLGGDFIAPLAAPQGSFDLTATNDGPNIRPRVIVRIIPTPFV</sequence>
<accession>A0A0R3TDJ4</accession>
<proteinExistence type="predicted"/>
<dbReference type="AlphaFoldDB" id="A0A0R3TDJ4"/>